<organism evidence="2 3">
    <name type="scientific">Nibribacter koreensis</name>
    <dbReference type="NCBI Taxonomy" id="1084519"/>
    <lineage>
        <taxon>Bacteria</taxon>
        <taxon>Pseudomonadati</taxon>
        <taxon>Bacteroidota</taxon>
        <taxon>Cytophagia</taxon>
        <taxon>Cytophagales</taxon>
        <taxon>Hymenobacteraceae</taxon>
        <taxon>Nibribacter</taxon>
    </lineage>
</organism>
<reference evidence="3" key="1">
    <citation type="journal article" date="2019" name="Int. J. Syst. Evol. Microbiol.">
        <title>The Global Catalogue of Microorganisms (GCM) 10K type strain sequencing project: providing services to taxonomists for standard genome sequencing and annotation.</title>
        <authorList>
            <consortium name="The Broad Institute Genomics Platform"/>
            <consortium name="The Broad Institute Genome Sequencing Center for Infectious Disease"/>
            <person name="Wu L."/>
            <person name="Ma J."/>
        </authorList>
    </citation>
    <scope>NUCLEOTIDE SEQUENCE [LARGE SCALE GENOMIC DNA]</scope>
    <source>
        <strain evidence="3">JCM 17917</strain>
    </source>
</reference>
<protein>
    <recommendedName>
        <fullName evidence="1">N,N-dimethylformamidase beta subunit-like C-terminal domain-containing protein</fullName>
    </recommendedName>
</protein>
<name>A0ABP8G0U4_9BACT</name>
<feature type="domain" description="N,N-dimethylformamidase beta subunit-like C-terminal" evidence="1">
    <location>
        <begin position="76"/>
        <end position="421"/>
    </location>
</feature>
<accession>A0ABP8G0U4</accession>
<dbReference type="InterPro" id="IPR046540">
    <property type="entry name" value="DMFA2_C"/>
</dbReference>
<keyword evidence="3" id="KW-1185">Reference proteome</keyword>
<evidence type="ECO:0000313" key="3">
    <source>
        <dbReference type="Proteomes" id="UP001501844"/>
    </source>
</evidence>
<comment type="caution">
    <text evidence="2">The sequence shown here is derived from an EMBL/GenBank/DDBJ whole genome shotgun (WGS) entry which is preliminary data.</text>
</comment>
<evidence type="ECO:0000259" key="1">
    <source>
        <dbReference type="Pfam" id="PF20254"/>
    </source>
</evidence>
<gene>
    <name evidence="2" type="ORF">GCM10023183_35070</name>
</gene>
<dbReference type="EMBL" id="BAABGX010000003">
    <property type="protein sequence ID" value="GAA4314742.1"/>
    <property type="molecule type" value="Genomic_DNA"/>
</dbReference>
<proteinExistence type="predicted"/>
<sequence length="457" mass="51401">MRLTKPTAPDPVTLDMVPQPLEGYAHQLFYTPGQTVLFHLKALQHGNRLVLQRRTATETWELVTEHSFGEIVKPETLEDAQQGCHWSVGWEYALPHNQPQGYYRALLVNEAFNLSSETHFIVGSAQPISKVAVLAPVTTWQAYNAYGGHSLYRNAVAAESVSFVSTLRPNTALTYHRSSSHQHDLRLESHIYHWFAEHYQADLLPDYWLEKHPERMDSYQVLVLSYHAEYFSEAMFQTLQNLVLQQNKSLLSLGGNQVYWQVRWHQNFTQVECPKNGSFFQNSPKRGGLWRHTSTPESLLLGAHFTEAGINTYAPYQVIEASHWLFENYEVKNGDIFGQAGIDGLPICGDETDKTTWSSPENTVVLARGLNKATATSDVEVYKQEDNAWDSTGGGEMTITELSKQHAVLATGSIQSGSGLSVDKVFTQMIGNFMRRYVHSAIDDTTSGTSAKARVSE</sequence>
<dbReference type="Proteomes" id="UP001501844">
    <property type="component" value="Unassembled WGS sequence"/>
</dbReference>
<evidence type="ECO:0000313" key="2">
    <source>
        <dbReference type="EMBL" id="GAA4314742.1"/>
    </source>
</evidence>
<dbReference type="Pfam" id="PF20254">
    <property type="entry name" value="DMFA2_C"/>
    <property type="match status" value="1"/>
</dbReference>